<proteinExistence type="inferred from homology"/>
<sequence>MSGEEKVVCVTGASGYIVSWLVKHLLQRGYTVKATVLIATNNLALQLEFMHIYSTDDPKKTEHLLSLDGAKERLQLFKADLLEEGSFDSAVDGCQCVFHTASPSELIDPAVKGTLNVLRSCAKVHFIKRVIVTSSMAAVMFNKKPLTPDVVIDETWFSDPVACEELKLWYMIAKTLAEEAAWTFAKENGIDLVTINPGFVIGPLIQPTLTFSLEGSLKIIHGTQIFPDGIYRLVDVRDVANAHIQAFENPAASGRYCIVGGVTHYFEVFKILRKFYPSLRLPEKKTSVIQSRFTRRRSFDSALMDAKCFSHGSPVSFTAVTTGSSRETERMSREEKVVCVTGASGYIAAWLVKLLLQRGYTVKATVRDTNDPKKTEHLFSLDGAKERLQLFKADLLEERSFDSAVDGCQGVFHTASPVIFTASDPQLIDPAVKGTLNVLRSCAKVPSIKRVIVTSSMASVMYNKKPLTPDVVIDETWFSDPVACEELKQWYMLAKTLAEEAAWTSAKENGIDLVTINPGFVIGPLIQPTLTSSIEAFLQIIHGTQVFSNGIYRLVDVRDVANAHIQAFEILAANGRYCLVGGVTHYSELYNILHKFYPSLRLPEKSEDDKPLQPLYKISQDKAKSLGISFIPMEVSVRDTVESFKENGILTVVCVTRASEYVAAWLVKLLLQRGYTVKATIIPRKQSILSLDGAKERLQLYKADLLEEGSFDSAVDGCQGVFHTASPVILTASDPQSQLIDPAVKGTLNVLRSCAKAPFIKRVIVTSSMASVLYNKKPLTLDVVIDETWFSDPFACEELKHWYALAKTLAEEAAWTFAKENGIDLVTINPGFAFEPLIQPTLTSSIEAFLKIVNGTQVFSNGIYRFVDVRDVANAHIQAFEIPVASGRYCLVGEVTHHFELFDILHKFYPNDKPLQPLCKISQDKAKSLGISFIPMEVSVRDTVESFKENGILTVRIMLLKGK</sequence>
<keyword evidence="2" id="KW-0560">Oxidoreductase</keyword>
<dbReference type="Gene3D" id="3.40.50.720">
    <property type="entry name" value="NAD(P)-binding Rossmann-like Domain"/>
    <property type="match status" value="3"/>
</dbReference>
<dbReference type="InterPro" id="IPR050425">
    <property type="entry name" value="NAD(P)_dehydrat-like"/>
</dbReference>
<evidence type="ECO:0000313" key="5">
    <source>
        <dbReference type="EMBL" id="KAK7855564.1"/>
    </source>
</evidence>
<accession>A0AAW0LW43</accession>
<evidence type="ECO:0000256" key="3">
    <source>
        <dbReference type="ARBA" id="ARBA00023445"/>
    </source>
</evidence>
<evidence type="ECO:0000313" key="6">
    <source>
        <dbReference type="Proteomes" id="UP000237347"/>
    </source>
</evidence>
<protein>
    <submittedName>
        <fullName evidence="5">Tetraketide alpha-pyrone reductase 1</fullName>
    </submittedName>
</protein>
<keyword evidence="1" id="KW-0521">NADP</keyword>
<dbReference type="SUPFAM" id="SSF51735">
    <property type="entry name" value="NAD(P)-binding Rossmann-fold domains"/>
    <property type="match status" value="3"/>
</dbReference>
<dbReference type="CDD" id="cd08958">
    <property type="entry name" value="FR_SDR_e"/>
    <property type="match status" value="3"/>
</dbReference>
<name>A0AAW0LW43_QUESU</name>
<keyword evidence="6" id="KW-1185">Reference proteome</keyword>
<dbReference type="InterPro" id="IPR036291">
    <property type="entry name" value="NAD(P)-bd_dom_sf"/>
</dbReference>
<comment type="caution">
    <text evidence="5">The sequence shown here is derived from an EMBL/GenBank/DDBJ whole genome shotgun (WGS) entry which is preliminary data.</text>
</comment>
<dbReference type="AlphaFoldDB" id="A0AAW0LW43"/>
<dbReference type="Pfam" id="PF01370">
    <property type="entry name" value="Epimerase"/>
    <property type="match status" value="3"/>
</dbReference>
<gene>
    <name evidence="5" type="primary">TKPR1_4</name>
    <name evidence="5" type="ORF">CFP56_027347</name>
</gene>
<dbReference type="InterPro" id="IPR001509">
    <property type="entry name" value="Epimerase_deHydtase"/>
</dbReference>
<reference evidence="5 6" key="1">
    <citation type="journal article" date="2018" name="Sci. Data">
        <title>The draft genome sequence of cork oak.</title>
        <authorList>
            <person name="Ramos A.M."/>
            <person name="Usie A."/>
            <person name="Barbosa P."/>
            <person name="Barros P.M."/>
            <person name="Capote T."/>
            <person name="Chaves I."/>
            <person name="Simoes F."/>
            <person name="Abreu I."/>
            <person name="Carrasquinho I."/>
            <person name="Faro C."/>
            <person name="Guimaraes J.B."/>
            <person name="Mendonca D."/>
            <person name="Nobrega F."/>
            <person name="Rodrigues L."/>
            <person name="Saibo N.J.M."/>
            <person name="Varela M.C."/>
            <person name="Egas C."/>
            <person name="Matos J."/>
            <person name="Miguel C.M."/>
            <person name="Oliveira M.M."/>
            <person name="Ricardo C.P."/>
            <person name="Goncalves S."/>
        </authorList>
    </citation>
    <scope>NUCLEOTIDE SEQUENCE [LARGE SCALE GENOMIC DNA]</scope>
    <source>
        <strain evidence="6">cv. HL8</strain>
    </source>
</reference>
<dbReference type="EMBL" id="PKMF04000044">
    <property type="protein sequence ID" value="KAK7855564.1"/>
    <property type="molecule type" value="Genomic_DNA"/>
</dbReference>
<dbReference type="GO" id="GO:0016616">
    <property type="term" value="F:oxidoreductase activity, acting on the CH-OH group of donors, NAD or NADP as acceptor"/>
    <property type="evidence" value="ECO:0007669"/>
    <property type="project" value="TreeGrafter"/>
</dbReference>
<feature type="domain" description="NAD-dependent epimerase/dehydratase" evidence="4">
    <location>
        <begin position="655"/>
        <end position="884"/>
    </location>
</feature>
<dbReference type="PANTHER" id="PTHR10366">
    <property type="entry name" value="NAD DEPENDENT EPIMERASE/DEHYDRATASE"/>
    <property type="match status" value="1"/>
</dbReference>
<feature type="domain" description="NAD-dependent epimerase/dehydratase" evidence="4">
    <location>
        <begin position="8"/>
        <end position="253"/>
    </location>
</feature>
<dbReference type="Proteomes" id="UP000237347">
    <property type="component" value="Unassembled WGS sequence"/>
</dbReference>
<evidence type="ECO:0000256" key="1">
    <source>
        <dbReference type="ARBA" id="ARBA00022857"/>
    </source>
</evidence>
<comment type="similarity">
    <text evidence="3">Belongs to the NAD(P)-dependent epimerase/dehydratase family. Dihydroflavonol-4-reductase subfamily.</text>
</comment>
<dbReference type="FunFam" id="3.40.50.720:FF:000085">
    <property type="entry name" value="Dihydroflavonol reductase"/>
    <property type="match status" value="3"/>
</dbReference>
<dbReference type="PANTHER" id="PTHR10366:SF849">
    <property type="entry name" value="NAD-DEPENDENT EPIMERASE_DEHYDRATASE DOMAIN-CONTAINING PROTEIN"/>
    <property type="match status" value="1"/>
</dbReference>
<evidence type="ECO:0000259" key="4">
    <source>
        <dbReference type="Pfam" id="PF01370"/>
    </source>
</evidence>
<organism evidence="5 6">
    <name type="scientific">Quercus suber</name>
    <name type="common">Cork oak</name>
    <dbReference type="NCBI Taxonomy" id="58331"/>
    <lineage>
        <taxon>Eukaryota</taxon>
        <taxon>Viridiplantae</taxon>
        <taxon>Streptophyta</taxon>
        <taxon>Embryophyta</taxon>
        <taxon>Tracheophyta</taxon>
        <taxon>Spermatophyta</taxon>
        <taxon>Magnoliopsida</taxon>
        <taxon>eudicotyledons</taxon>
        <taxon>Gunneridae</taxon>
        <taxon>Pentapetalae</taxon>
        <taxon>rosids</taxon>
        <taxon>fabids</taxon>
        <taxon>Fagales</taxon>
        <taxon>Fagaceae</taxon>
        <taxon>Quercus</taxon>
    </lineage>
</organism>
<feature type="domain" description="NAD-dependent epimerase/dehydratase" evidence="4">
    <location>
        <begin position="338"/>
        <end position="570"/>
    </location>
</feature>
<evidence type="ECO:0000256" key="2">
    <source>
        <dbReference type="ARBA" id="ARBA00023002"/>
    </source>
</evidence>